<accession>A0A4R3T6Q9</accession>
<gene>
    <name evidence="1" type="ORF">EDD61_11953</name>
</gene>
<dbReference type="RefSeq" id="WP_008690372.1">
    <property type="nucleotide sequence ID" value="NZ_AP024510.1"/>
</dbReference>
<protein>
    <submittedName>
        <fullName evidence="1">Uncharacterized protein</fullName>
    </submittedName>
</protein>
<reference evidence="1 2" key="1">
    <citation type="submission" date="2019-03" db="EMBL/GenBank/DDBJ databases">
        <title>Genomic Encyclopedia of Type Strains, Phase IV (KMG-IV): sequencing the most valuable type-strain genomes for metagenomic binning, comparative biology and taxonomic classification.</title>
        <authorList>
            <person name="Goeker M."/>
        </authorList>
    </citation>
    <scope>NUCLEOTIDE SEQUENCE [LARGE SCALE GENOMIC DNA]</scope>
    <source>
        <strain evidence="1 2">DSM 29481</strain>
    </source>
</reference>
<dbReference type="AlphaFoldDB" id="A0A4R3T6Q9"/>
<keyword evidence="2" id="KW-1185">Reference proteome</keyword>
<comment type="caution">
    <text evidence="1">The sequence shown here is derived from an EMBL/GenBank/DDBJ whole genome shotgun (WGS) entry which is preliminary data.</text>
</comment>
<evidence type="ECO:0000313" key="1">
    <source>
        <dbReference type="EMBL" id="TCU57152.1"/>
    </source>
</evidence>
<organism evidence="1 2">
    <name type="scientific">Longicatena caecimuris</name>
    <dbReference type="NCBI Taxonomy" id="1796635"/>
    <lineage>
        <taxon>Bacteria</taxon>
        <taxon>Bacillati</taxon>
        <taxon>Bacillota</taxon>
        <taxon>Erysipelotrichia</taxon>
        <taxon>Erysipelotrichales</taxon>
        <taxon>Erysipelotrichaceae</taxon>
        <taxon>Longicatena</taxon>
    </lineage>
</organism>
<name>A0A4R3T6Q9_9FIRM</name>
<dbReference type="EMBL" id="SMBP01000019">
    <property type="protein sequence ID" value="TCU57152.1"/>
    <property type="molecule type" value="Genomic_DNA"/>
</dbReference>
<dbReference type="GeneID" id="73796969"/>
<sequence>MRVVKIVAMDVNRYFENLKKGLYDEVKKHQKNLRYEDIQEGFCFEDSYGTLCCLRRCDNQSIFQMEKQYPGMIQILVHKIEPFDEKYRVLYEEKITHTTIRNKLVYAWRARTSQARFTMMEALTTFIDKAQ</sequence>
<proteinExistence type="predicted"/>
<dbReference type="Proteomes" id="UP000295773">
    <property type="component" value="Unassembled WGS sequence"/>
</dbReference>
<evidence type="ECO:0000313" key="2">
    <source>
        <dbReference type="Proteomes" id="UP000295773"/>
    </source>
</evidence>